<feature type="chain" id="PRO_5017596945" evidence="2">
    <location>
        <begin position="19"/>
        <end position="218"/>
    </location>
</feature>
<evidence type="ECO:0000313" key="4">
    <source>
        <dbReference type="Proteomes" id="UP000256310"/>
    </source>
</evidence>
<evidence type="ECO:0000256" key="1">
    <source>
        <dbReference type="SAM" id="MobiDB-lite"/>
    </source>
</evidence>
<gene>
    <name evidence="3" type="ORF">DFR46_1930</name>
</gene>
<accession>A0A3D9FII5</accession>
<evidence type="ECO:0000313" key="3">
    <source>
        <dbReference type="EMBL" id="RED16896.1"/>
    </source>
</evidence>
<dbReference type="PROSITE" id="PS51257">
    <property type="entry name" value="PROKAR_LIPOPROTEIN"/>
    <property type="match status" value="1"/>
</dbReference>
<dbReference type="RefSeq" id="WP_147297660.1">
    <property type="nucleotide sequence ID" value="NZ_QRDP01000004.1"/>
</dbReference>
<organism evidence="3 4">
    <name type="scientific">Parasphingopyxis lamellibrachiae</name>
    <dbReference type="NCBI Taxonomy" id="680125"/>
    <lineage>
        <taxon>Bacteria</taxon>
        <taxon>Pseudomonadati</taxon>
        <taxon>Pseudomonadota</taxon>
        <taxon>Alphaproteobacteria</taxon>
        <taxon>Sphingomonadales</taxon>
        <taxon>Sphingomonadaceae</taxon>
        <taxon>Parasphingopyxis</taxon>
    </lineage>
</organism>
<name>A0A3D9FII5_9SPHN</name>
<feature type="compositionally biased region" description="Polar residues" evidence="1">
    <location>
        <begin position="55"/>
        <end position="74"/>
    </location>
</feature>
<protein>
    <submittedName>
        <fullName evidence="3">Uncharacterized protein</fullName>
    </submittedName>
</protein>
<dbReference type="AlphaFoldDB" id="A0A3D9FII5"/>
<keyword evidence="4" id="KW-1185">Reference proteome</keyword>
<comment type="caution">
    <text evidence="3">The sequence shown here is derived from an EMBL/GenBank/DDBJ whole genome shotgun (WGS) entry which is preliminary data.</text>
</comment>
<feature type="region of interest" description="Disordered" evidence="1">
    <location>
        <begin position="49"/>
        <end position="74"/>
    </location>
</feature>
<sequence>MRSLAYILLPAVALSACARTETPEEARAAAVEAQAEYARLAAEARAGVDEEEVLSGTSPGQIDTSGSGSLTPGSWSVATVDGERMARFGEEGEAPIVSIACETGGGVDVRLIGMVPQGGSGTVFINTPEGGSTFIASEGVGDVAEAYISVPAADPFIGRLISGSGPYAIRMGGDQQLTIPADDVLTSVVSSCDRRDTPVATTDLGAAAVAENAGEAEE</sequence>
<evidence type="ECO:0000256" key="2">
    <source>
        <dbReference type="SAM" id="SignalP"/>
    </source>
</evidence>
<dbReference type="Proteomes" id="UP000256310">
    <property type="component" value="Unassembled WGS sequence"/>
</dbReference>
<feature type="signal peptide" evidence="2">
    <location>
        <begin position="1"/>
        <end position="18"/>
    </location>
</feature>
<keyword evidence="2" id="KW-0732">Signal</keyword>
<dbReference type="EMBL" id="QRDP01000004">
    <property type="protein sequence ID" value="RED16896.1"/>
    <property type="molecule type" value="Genomic_DNA"/>
</dbReference>
<proteinExistence type="predicted"/>
<reference evidence="3 4" key="1">
    <citation type="submission" date="2018-07" db="EMBL/GenBank/DDBJ databases">
        <title>Genomic Encyclopedia of Type Strains, Phase IV (KMG-IV): sequencing the most valuable type-strain genomes for metagenomic binning, comparative biology and taxonomic classification.</title>
        <authorList>
            <person name="Goeker M."/>
        </authorList>
    </citation>
    <scope>NUCLEOTIDE SEQUENCE [LARGE SCALE GENOMIC DNA]</scope>
    <source>
        <strain evidence="3 4">DSM 26725</strain>
    </source>
</reference>